<name>A0A9D4F346_DREPO</name>
<dbReference type="EMBL" id="JAIWYP010000008">
    <property type="protein sequence ID" value="KAH3790439.1"/>
    <property type="molecule type" value="Genomic_DNA"/>
</dbReference>
<evidence type="ECO:0000313" key="1">
    <source>
        <dbReference type="EMBL" id="KAH3790439.1"/>
    </source>
</evidence>
<sequence length="68" mass="7477">MDHNPVKVYADKGVRSVVSKVSAKSSNLTKMACVNAAETRMPPLFLTKYKTSRSLLTYRTEDAPEGSV</sequence>
<dbReference type="Proteomes" id="UP000828390">
    <property type="component" value="Unassembled WGS sequence"/>
</dbReference>
<accession>A0A9D4F346</accession>
<reference evidence="1" key="1">
    <citation type="journal article" date="2019" name="bioRxiv">
        <title>The Genome of the Zebra Mussel, Dreissena polymorpha: A Resource for Invasive Species Research.</title>
        <authorList>
            <person name="McCartney M.A."/>
            <person name="Auch B."/>
            <person name="Kono T."/>
            <person name="Mallez S."/>
            <person name="Zhang Y."/>
            <person name="Obille A."/>
            <person name="Becker A."/>
            <person name="Abrahante J.E."/>
            <person name="Garbe J."/>
            <person name="Badalamenti J.P."/>
            <person name="Herman A."/>
            <person name="Mangelson H."/>
            <person name="Liachko I."/>
            <person name="Sullivan S."/>
            <person name="Sone E.D."/>
            <person name="Koren S."/>
            <person name="Silverstein K.A.T."/>
            <person name="Beckman K.B."/>
            <person name="Gohl D.M."/>
        </authorList>
    </citation>
    <scope>NUCLEOTIDE SEQUENCE</scope>
    <source>
        <strain evidence="1">Duluth1</strain>
        <tissue evidence="1">Whole animal</tissue>
    </source>
</reference>
<evidence type="ECO:0000313" key="2">
    <source>
        <dbReference type="Proteomes" id="UP000828390"/>
    </source>
</evidence>
<comment type="caution">
    <text evidence="1">The sequence shown here is derived from an EMBL/GenBank/DDBJ whole genome shotgun (WGS) entry which is preliminary data.</text>
</comment>
<gene>
    <name evidence="1" type="ORF">DPMN_168638</name>
</gene>
<proteinExistence type="predicted"/>
<organism evidence="1 2">
    <name type="scientific">Dreissena polymorpha</name>
    <name type="common">Zebra mussel</name>
    <name type="synonym">Mytilus polymorpha</name>
    <dbReference type="NCBI Taxonomy" id="45954"/>
    <lineage>
        <taxon>Eukaryota</taxon>
        <taxon>Metazoa</taxon>
        <taxon>Spiralia</taxon>
        <taxon>Lophotrochozoa</taxon>
        <taxon>Mollusca</taxon>
        <taxon>Bivalvia</taxon>
        <taxon>Autobranchia</taxon>
        <taxon>Heteroconchia</taxon>
        <taxon>Euheterodonta</taxon>
        <taxon>Imparidentia</taxon>
        <taxon>Neoheterodontei</taxon>
        <taxon>Myida</taxon>
        <taxon>Dreissenoidea</taxon>
        <taxon>Dreissenidae</taxon>
        <taxon>Dreissena</taxon>
    </lineage>
</organism>
<dbReference type="AlphaFoldDB" id="A0A9D4F346"/>
<keyword evidence="2" id="KW-1185">Reference proteome</keyword>
<reference evidence="1" key="2">
    <citation type="submission" date="2020-11" db="EMBL/GenBank/DDBJ databases">
        <authorList>
            <person name="McCartney M.A."/>
            <person name="Auch B."/>
            <person name="Kono T."/>
            <person name="Mallez S."/>
            <person name="Becker A."/>
            <person name="Gohl D.M."/>
            <person name="Silverstein K.A.T."/>
            <person name="Koren S."/>
            <person name="Bechman K.B."/>
            <person name="Herman A."/>
            <person name="Abrahante J.E."/>
            <person name="Garbe J."/>
        </authorList>
    </citation>
    <scope>NUCLEOTIDE SEQUENCE</scope>
    <source>
        <strain evidence="1">Duluth1</strain>
        <tissue evidence="1">Whole animal</tissue>
    </source>
</reference>
<protein>
    <submittedName>
        <fullName evidence="1">Uncharacterized protein</fullName>
    </submittedName>
</protein>